<gene>
    <name evidence="4" type="primary">hflD</name>
    <name evidence="5" type="ORF">MBSD_0672</name>
    <name evidence="6" type="ORF">MBSD_n2316</name>
</gene>
<dbReference type="NCBIfam" id="NF001246">
    <property type="entry name" value="PRK00218.1-2"/>
    <property type="match status" value="1"/>
</dbReference>
<evidence type="ECO:0000256" key="1">
    <source>
        <dbReference type="ARBA" id="ARBA00022475"/>
    </source>
</evidence>
<sequence length="207" mass="22443">MNEAQVIALAGLTQAAALVRTLATEGRCDAGALEASLASVFRLDAESAAAVYGGLDGVRVGLRTLIHQLDGAQRDLAVTQIVLSLLRIERKLARRSDLRRRLQDGILAAQRQAEHFGLAHASVSARLGELYAQTLSTVRPRVVVTGNPLHLRQPAQVERIRATLLAGVRAAVLWRQLGGNHWSLLLRRRQCEMIARGLLSRVTLDGG</sequence>
<dbReference type="PANTHER" id="PTHR38100:SF1">
    <property type="entry name" value="HIGH FREQUENCY LYSOGENIZATION PROTEIN HFLD"/>
    <property type="match status" value="1"/>
</dbReference>
<name>A0A0K8QQ18_9GAMM</name>
<dbReference type="PANTHER" id="PTHR38100">
    <property type="entry name" value="HIGH FREQUENCY LYSOGENIZATION PROTEIN HFLD"/>
    <property type="match status" value="1"/>
</dbReference>
<dbReference type="InterPro" id="IPR007451">
    <property type="entry name" value="HflD"/>
</dbReference>
<evidence type="ECO:0000313" key="6">
    <source>
        <dbReference type="EMBL" id="GAP67000.1"/>
    </source>
</evidence>
<dbReference type="Gene3D" id="1.10.3890.10">
    <property type="entry name" value="HflD-like"/>
    <property type="match status" value="1"/>
</dbReference>
<organism evidence="6">
    <name type="scientific">Mizugakiibacter sediminis</name>
    <dbReference type="NCBI Taxonomy" id="1475481"/>
    <lineage>
        <taxon>Bacteria</taxon>
        <taxon>Pseudomonadati</taxon>
        <taxon>Pseudomonadota</taxon>
        <taxon>Gammaproteobacteria</taxon>
        <taxon>Lysobacterales</taxon>
        <taxon>Rhodanobacteraceae</taxon>
        <taxon>Mizugakiibacter</taxon>
    </lineage>
</organism>
<dbReference type="HAMAP" id="MF_00695">
    <property type="entry name" value="HflD_protein"/>
    <property type="match status" value="1"/>
</dbReference>
<proteinExistence type="inferred from homology"/>
<dbReference type="EMBL" id="DF970239">
    <property type="protein sequence ID" value="GAP67000.1"/>
    <property type="molecule type" value="Genomic_DNA"/>
</dbReference>
<evidence type="ECO:0000313" key="5">
    <source>
        <dbReference type="EMBL" id="GAN44152.1"/>
    </source>
</evidence>
<dbReference type="GO" id="GO:0005886">
    <property type="term" value="C:plasma membrane"/>
    <property type="evidence" value="ECO:0007669"/>
    <property type="project" value="UniProtKB-SubCell"/>
</dbReference>
<comment type="similarity">
    <text evidence="4">Belongs to the HflD family.</text>
</comment>
<keyword evidence="2 4" id="KW-0963">Cytoplasm</keyword>
<dbReference type="STRING" id="1475481.GCA_000953855_02362"/>
<reference evidence="6" key="2">
    <citation type="submission" date="2015-08" db="EMBL/GenBank/DDBJ databases">
        <title>Complete DNA Sequence of Pseudomonas syringae pv. actinidiae, the Causal Agent of Kiwifruit Canker Disease.</title>
        <authorList>
            <person name="Rikkerink E.H.A."/>
            <person name="Fineran P.C."/>
        </authorList>
    </citation>
    <scope>NUCLEOTIDE SEQUENCE</scope>
    <source>
        <strain evidence="6">SkMP5</strain>
    </source>
</reference>
<dbReference type="GO" id="GO:0005737">
    <property type="term" value="C:cytoplasm"/>
    <property type="evidence" value="ECO:0007669"/>
    <property type="project" value="UniProtKB-SubCell"/>
</dbReference>
<evidence type="ECO:0000256" key="3">
    <source>
        <dbReference type="ARBA" id="ARBA00023136"/>
    </source>
</evidence>
<dbReference type="Pfam" id="PF04356">
    <property type="entry name" value="DUF489"/>
    <property type="match status" value="1"/>
</dbReference>
<dbReference type="HOGENOM" id="CLU_098920_0_0_6"/>
<dbReference type="AlphaFoldDB" id="A0A0K8QQ18"/>
<comment type="subcellular location">
    <subcellularLocation>
        <location evidence="4">Cytoplasm</location>
    </subcellularLocation>
    <subcellularLocation>
        <location evidence="4">Cell membrane</location>
        <topology evidence="4">Peripheral membrane protein</topology>
        <orientation evidence="4">Cytoplasmic side</orientation>
    </subcellularLocation>
</comment>
<evidence type="ECO:0000256" key="4">
    <source>
        <dbReference type="HAMAP-Rule" id="MF_00695"/>
    </source>
</evidence>
<evidence type="ECO:0000256" key="2">
    <source>
        <dbReference type="ARBA" id="ARBA00022490"/>
    </source>
</evidence>
<accession>A0A0K8QQ18</accession>
<reference evidence="5" key="1">
    <citation type="submission" date="2015-03" db="EMBL/GenBank/DDBJ databases">
        <title>Draft genome sequence of Mizugakiibacter sediminis skMP5.</title>
        <authorList>
            <person name="Watanabe T."/>
            <person name="Kojima H."/>
            <person name="Fukui M."/>
        </authorList>
    </citation>
    <scope>NUCLEOTIDE SEQUENCE</scope>
    <source>
        <strain evidence="5">SkMP5</strain>
    </source>
</reference>
<keyword evidence="3 4" id="KW-0472">Membrane</keyword>
<dbReference type="EMBL" id="DF952378">
    <property type="protein sequence ID" value="GAN44152.1"/>
    <property type="molecule type" value="Genomic_DNA"/>
</dbReference>
<keyword evidence="7" id="KW-1185">Reference proteome</keyword>
<keyword evidence="1 4" id="KW-1003">Cell membrane</keyword>
<dbReference type="OrthoDB" id="9788031at2"/>
<dbReference type="InterPro" id="IPR035932">
    <property type="entry name" value="HflD-like_sf"/>
</dbReference>
<dbReference type="Proteomes" id="UP000253740">
    <property type="component" value="Unassembled WGS sequence"/>
</dbReference>
<dbReference type="SUPFAM" id="SSF101322">
    <property type="entry name" value="YcfC-like"/>
    <property type="match status" value="1"/>
</dbReference>
<protein>
    <recommendedName>
        <fullName evidence="4">High frequency lysogenization protein HflD homolog</fullName>
    </recommendedName>
</protein>
<evidence type="ECO:0000313" key="7">
    <source>
        <dbReference type="Proteomes" id="UP000253740"/>
    </source>
</evidence>
<dbReference type="RefSeq" id="WP_062537555.1">
    <property type="nucleotide sequence ID" value="NZ_DF970239.1"/>
</dbReference>